<keyword evidence="5" id="KW-1185">Reference proteome</keyword>
<dbReference type="OrthoDB" id="9794671at2"/>
<dbReference type="AlphaFoldDB" id="A0A4Q1RHW9"/>
<name>A0A4Q1RHW9_9FIRM</name>
<organism evidence="4 5">
    <name type="scientific">Blautia faecicola</name>
    <dbReference type="NCBI Taxonomy" id="2509240"/>
    <lineage>
        <taxon>Bacteria</taxon>
        <taxon>Bacillati</taxon>
        <taxon>Bacillota</taxon>
        <taxon>Clostridia</taxon>
        <taxon>Lachnospirales</taxon>
        <taxon>Lachnospiraceae</taxon>
        <taxon>Blautia</taxon>
    </lineage>
</organism>
<protein>
    <submittedName>
        <fullName evidence="4">SpoIID/LytB domain-containing protein</fullName>
    </submittedName>
</protein>
<evidence type="ECO:0000313" key="5">
    <source>
        <dbReference type="Proteomes" id="UP000290106"/>
    </source>
</evidence>
<dbReference type="PANTHER" id="PTHR30032">
    <property type="entry name" value="N-ACETYLMURAMOYL-L-ALANINE AMIDASE-RELATED"/>
    <property type="match status" value="1"/>
</dbReference>
<reference evidence="4 5" key="1">
    <citation type="submission" date="2019-01" db="EMBL/GenBank/DDBJ databases">
        <title>Blautia sp. nov. KGMB01111 isolated human feces.</title>
        <authorList>
            <person name="Park J.-E."/>
            <person name="Kim J.-S."/>
            <person name="Park S.-H."/>
        </authorList>
    </citation>
    <scope>NUCLEOTIDE SEQUENCE [LARGE SCALE GENOMIC DNA]</scope>
    <source>
        <strain evidence="4 5">KGMB01111</strain>
    </source>
</reference>
<dbReference type="NCBIfam" id="TIGR02669">
    <property type="entry name" value="SpoIID_LytB"/>
    <property type="match status" value="1"/>
</dbReference>
<dbReference type="Proteomes" id="UP000290106">
    <property type="component" value="Unassembled WGS sequence"/>
</dbReference>
<feature type="transmembrane region" description="Helical" evidence="2">
    <location>
        <begin position="15"/>
        <end position="34"/>
    </location>
</feature>
<keyword evidence="2" id="KW-1133">Transmembrane helix</keyword>
<dbReference type="Pfam" id="PF08486">
    <property type="entry name" value="SpoIID"/>
    <property type="match status" value="1"/>
</dbReference>
<dbReference type="EMBL" id="SDKC01000001">
    <property type="protein sequence ID" value="RXS75263.1"/>
    <property type="molecule type" value="Genomic_DNA"/>
</dbReference>
<evidence type="ECO:0000259" key="3">
    <source>
        <dbReference type="Pfam" id="PF08486"/>
    </source>
</evidence>
<proteinExistence type="predicted"/>
<comment type="caution">
    <text evidence="4">The sequence shown here is derived from an EMBL/GenBank/DDBJ whole genome shotgun (WGS) entry which is preliminary data.</text>
</comment>
<evidence type="ECO:0000256" key="2">
    <source>
        <dbReference type="SAM" id="Phobius"/>
    </source>
</evidence>
<keyword evidence="2" id="KW-0812">Transmembrane</keyword>
<evidence type="ECO:0000256" key="1">
    <source>
        <dbReference type="SAM" id="MobiDB-lite"/>
    </source>
</evidence>
<evidence type="ECO:0000313" key="4">
    <source>
        <dbReference type="EMBL" id="RXS75263.1"/>
    </source>
</evidence>
<dbReference type="InterPro" id="IPR013693">
    <property type="entry name" value="SpoIID/LytB_N"/>
</dbReference>
<feature type="domain" description="Sporulation stage II protein D amidase enhancer LytB N-terminal" evidence="3">
    <location>
        <begin position="191"/>
        <end position="280"/>
    </location>
</feature>
<keyword evidence="2" id="KW-0472">Membrane</keyword>
<dbReference type="PANTHER" id="PTHR30032:SF4">
    <property type="entry name" value="AMIDASE ENHANCER"/>
    <property type="match status" value="1"/>
</dbReference>
<sequence>MGKNGETNKNIPWKWMLTIAGTVLFFILLFLMGIREGRQKREEENDYLEKLQAEQQMAKVGTSGENIEEEQTENERKENQDVSQEDFANLENETKTDRKEDTIRVLISVDGTEHYVHSEVRISCAGAYCVKGDFTVQEEAGTELCLSEQMQPGQTVWVEPTEATTPLTLESVRRNQGAPAYRGILEVTREEEGFRIINQVDLESYLKGVVPSEMPADAPVEALCAQAVCARTYAVRQIREQRMAEWNADVDDTVSCQVYNNIPEQETSNQAVDATCGMVMLCGGEPIEAYFFSTSWGYTDTDEVWDAKKSASYLKSVAVSHQAVEAMATGNGAEEQTGTAKQTDMSETYFRELISQTEAGDYEKEDIWYRWKVSIPWEVLKERSERQYPQIGTFTGLAIQERNPGGGVKMLEIQADKQSVTLENEYAIRKFLSVKGLSIIRNDGSTCNTMELLPSACFVIDTGNEQGIDLLVFTGGGYGHGVGMSQNGAKHLAEDGMGWREILQVFYQNITIENLQDF</sequence>
<dbReference type="InterPro" id="IPR013486">
    <property type="entry name" value="SpoIID/LytB"/>
</dbReference>
<dbReference type="GO" id="GO:0030435">
    <property type="term" value="P:sporulation resulting in formation of a cellular spore"/>
    <property type="evidence" value="ECO:0007669"/>
    <property type="project" value="InterPro"/>
</dbReference>
<dbReference type="InterPro" id="IPR051922">
    <property type="entry name" value="Bact_Sporulation_Assoc"/>
</dbReference>
<accession>A0A4Q1RHW9</accession>
<gene>
    <name evidence="4" type="ORF">ETP43_08560</name>
</gene>
<feature type="region of interest" description="Disordered" evidence="1">
    <location>
        <begin position="55"/>
        <end position="96"/>
    </location>
</feature>
<dbReference type="RefSeq" id="WP_129257763.1">
    <property type="nucleotide sequence ID" value="NZ_SDKC01000001.1"/>
</dbReference>
<dbReference type="GO" id="GO:0030288">
    <property type="term" value="C:outer membrane-bounded periplasmic space"/>
    <property type="evidence" value="ECO:0007669"/>
    <property type="project" value="TreeGrafter"/>
</dbReference>